<dbReference type="InterPro" id="IPR012677">
    <property type="entry name" value="Nucleotide-bd_a/b_plait_sf"/>
</dbReference>
<protein>
    <recommendedName>
        <fullName evidence="3">RRM domain-containing protein</fullName>
    </recommendedName>
</protein>
<dbReference type="SMART" id="SM00360">
    <property type="entry name" value="RRM"/>
    <property type="match status" value="1"/>
</dbReference>
<dbReference type="Gene3D" id="3.30.70.330">
    <property type="match status" value="1"/>
</dbReference>
<comment type="caution">
    <text evidence="4">The sequence shown here is derived from an EMBL/GenBank/DDBJ whole genome shotgun (WGS) entry which is preliminary data.</text>
</comment>
<dbReference type="InterPro" id="IPR000504">
    <property type="entry name" value="RRM_dom"/>
</dbReference>
<dbReference type="InterPro" id="IPR035979">
    <property type="entry name" value="RBD_domain_sf"/>
</dbReference>
<feature type="region of interest" description="Disordered" evidence="2">
    <location>
        <begin position="347"/>
        <end position="378"/>
    </location>
</feature>
<gene>
    <name evidence="4" type="ORF">Tsubulata_018499</name>
</gene>
<dbReference type="PANTHER" id="PTHR34427:SF5">
    <property type="entry name" value="DUF4283 DOMAIN-CONTAINING PROTEIN"/>
    <property type="match status" value="1"/>
</dbReference>
<dbReference type="EMBL" id="JAKUCV010000788">
    <property type="protein sequence ID" value="KAJ4848844.1"/>
    <property type="molecule type" value="Genomic_DNA"/>
</dbReference>
<evidence type="ECO:0000313" key="5">
    <source>
        <dbReference type="Proteomes" id="UP001141552"/>
    </source>
</evidence>
<name>A0A9Q0GHU6_9ROSI</name>
<evidence type="ECO:0000256" key="2">
    <source>
        <dbReference type="SAM" id="MobiDB-lite"/>
    </source>
</evidence>
<sequence>MGPTLPYFSKWSRRQVQGAMDNGLLHSLYVENLSETWKPTDFYRIMSKYGETVDVYVPNKRTRSGKRFGFVRFRGILDLQRLLSDVNRVHVEEGVVRASVARLRNRGPSLVAMKEQQQAHRVTGASTKVLPGGTYANVVLGRGDDRKSGSHLRESQKRAEGKSFIPSTDVNCWLARCVVGIVRDPLKLESVYLLWKLHDMTDVVVEDMGGDSVLVCFSSKDSMLAFSQRPPDWVSLWFRSFAPWKQGDRTNNRRCWVTVRGVPLNAWCQEFFEMVGSKVGRFLRVDSETAQRQRLGVARLEILTSQDNYISKQIRVSIANNSYSLMVVEEPVYYFQVVNPAPSVSLVMDDRSEGRDSGEGRSEPEMEEEDMDRKESRADFQEIECGDCERGALRCRTCSQLLSRGGSLQQVKPIRLTNTFGPLLGVGEDEGSAHTSLPKTQLNHQPVSHNLMHVATCTSNTYSSSPEQITSHASYSSGYLVNCLDDAIQSGRVNPWRKFKKLTDVGSVTSPTSTNGAIREGNE</sequence>
<dbReference type="GO" id="GO:0003723">
    <property type="term" value="F:RNA binding"/>
    <property type="evidence" value="ECO:0007669"/>
    <property type="project" value="UniProtKB-UniRule"/>
</dbReference>
<reference evidence="4" key="2">
    <citation type="journal article" date="2023" name="Plants (Basel)">
        <title>Annotation of the Turnera subulata (Passifloraceae) Draft Genome Reveals the S-Locus Evolved after the Divergence of Turneroideae from Passifloroideae in a Stepwise Manner.</title>
        <authorList>
            <person name="Henning P.M."/>
            <person name="Roalson E.H."/>
            <person name="Mir W."/>
            <person name="McCubbin A.G."/>
            <person name="Shore J.S."/>
        </authorList>
    </citation>
    <scope>NUCLEOTIDE SEQUENCE</scope>
    <source>
        <strain evidence="4">F60SS</strain>
    </source>
</reference>
<dbReference type="OrthoDB" id="861279at2759"/>
<evidence type="ECO:0000259" key="3">
    <source>
        <dbReference type="PROSITE" id="PS50102"/>
    </source>
</evidence>
<reference evidence="4" key="1">
    <citation type="submission" date="2022-02" db="EMBL/GenBank/DDBJ databases">
        <authorList>
            <person name="Henning P.M."/>
            <person name="McCubbin A.G."/>
            <person name="Shore J.S."/>
        </authorList>
    </citation>
    <scope>NUCLEOTIDE SEQUENCE</scope>
    <source>
        <strain evidence="4">F60SS</strain>
        <tissue evidence="4">Leaves</tissue>
    </source>
</reference>
<organism evidence="4 5">
    <name type="scientific">Turnera subulata</name>
    <dbReference type="NCBI Taxonomy" id="218843"/>
    <lineage>
        <taxon>Eukaryota</taxon>
        <taxon>Viridiplantae</taxon>
        <taxon>Streptophyta</taxon>
        <taxon>Embryophyta</taxon>
        <taxon>Tracheophyta</taxon>
        <taxon>Spermatophyta</taxon>
        <taxon>Magnoliopsida</taxon>
        <taxon>eudicotyledons</taxon>
        <taxon>Gunneridae</taxon>
        <taxon>Pentapetalae</taxon>
        <taxon>rosids</taxon>
        <taxon>fabids</taxon>
        <taxon>Malpighiales</taxon>
        <taxon>Passifloraceae</taxon>
        <taxon>Turnera</taxon>
    </lineage>
</organism>
<dbReference type="SUPFAM" id="SSF54928">
    <property type="entry name" value="RNA-binding domain, RBD"/>
    <property type="match status" value="1"/>
</dbReference>
<dbReference type="Proteomes" id="UP001141552">
    <property type="component" value="Unassembled WGS sequence"/>
</dbReference>
<dbReference type="PROSITE" id="PS50102">
    <property type="entry name" value="RRM"/>
    <property type="match status" value="1"/>
</dbReference>
<dbReference type="PANTHER" id="PTHR34427">
    <property type="entry name" value="DUF4283 DOMAIN PROTEIN"/>
    <property type="match status" value="1"/>
</dbReference>
<keyword evidence="1" id="KW-0694">RNA-binding</keyword>
<accession>A0A9Q0GHU6</accession>
<dbReference type="Pfam" id="PF00076">
    <property type="entry name" value="RRM_1"/>
    <property type="match status" value="1"/>
</dbReference>
<evidence type="ECO:0000256" key="1">
    <source>
        <dbReference type="PROSITE-ProRule" id="PRU00176"/>
    </source>
</evidence>
<proteinExistence type="predicted"/>
<dbReference type="AlphaFoldDB" id="A0A9Q0GHU6"/>
<feature type="compositionally biased region" description="Basic and acidic residues" evidence="2">
    <location>
        <begin position="348"/>
        <end position="364"/>
    </location>
</feature>
<keyword evidence="5" id="KW-1185">Reference proteome</keyword>
<feature type="domain" description="RRM" evidence="3">
    <location>
        <begin position="26"/>
        <end position="103"/>
    </location>
</feature>
<evidence type="ECO:0000313" key="4">
    <source>
        <dbReference type="EMBL" id="KAJ4848844.1"/>
    </source>
</evidence>